<accession>A0A2V1IPS3</accession>
<dbReference type="RefSeq" id="WP_107032498.1">
    <property type="nucleotide sequence ID" value="NZ_CAOLBL010000061.1"/>
</dbReference>
<dbReference type="EMBL" id="PUEC01000017">
    <property type="protein sequence ID" value="PWB01947.1"/>
    <property type="molecule type" value="Genomic_DNA"/>
</dbReference>
<gene>
    <name evidence="1" type="ORF">C5O23_08375</name>
</gene>
<evidence type="ECO:0000313" key="1">
    <source>
        <dbReference type="EMBL" id="PWB01947.1"/>
    </source>
</evidence>
<comment type="caution">
    <text evidence="1">The sequence shown here is derived from an EMBL/GenBank/DDBJ whole genome shotgun (WGS) entry which is preliminary data.</text>
</comment>
<dbReference type="AlphaFoldDB" id="A0A2V1IPS3"/>
<sequence>MPLKAKLRLTLRRLWRPLGRARRSRGFGVHSPFAFRFITLVLRDSRSVYYSTGKIRDFAAGRRRRRNLAMLFRIVCDRKPQTLVLPPDLPEAERRVIHMADSRLQPITPAEALTLPAGSCRLFICLPELSAENLQAGRRVLSSEDSTLVLLRADSHRLATLKDGLDHIMTFTNGKYAVLVSRHGLPMQNFEINF</sequence>
<evidence type="ECO:0000313" key="2">
    <source>
        <dbReference type="Proteomes" id="UP000244905"/>
    </source>
</evidence>
<dbReference type="Proteomes" id="UP000244905">
    <property type="component" value="Unassembled WGS sequence"/>
</dbReference>
<protein>
    <submittedName>
        <fullName evidence="1">Uncharacterized protein</fullName>
    </submittedName>
</protein>
<name>A0A2V1IPS3_9BACT</name>
<dbReference type="GeneID" id="82526360"/>
<keyword evidence="2" id="KW-1185">Reference proteome</keyword>
<reference evidence="2" key="1">
    <citation type="submission" date="2018-02" db="EMBL/GenBank/DDBJ databases">
        <authorList>
            <person name="Clavel T."/>
            <person name="Strowig T."/>
        </authorList>
    </citation>
    <scope>NUCLEOTIDE SEQUENCE [LARGE SCALE GENOMIC DNA]</scope>
    <source>
        <strain evidence="2">DSM 103720</strain>
    </source>
</reference>
<proteinExistence type="predicted"/>
<organism evidence="1 2">
    <name type="scientific">Duncaniella muris</name>
    <dbReference type="NCBI Taxonomy" id="2094150"/>
    <lineage>
        <taxon>Bacteria</taxon>
        <taxon>Pseudomonadati</taxon>
        <taxon>Bacteroidota</taxon>
        <taxon>Bacteroidia</taxon>
        <taxon>Bacteroidales</taxon>
        <taxon>Muribaculaceae</taxon>
        <taxon>Duncaniella</taxon>
    </lineage>
</organism>